<dbReference type="EMBL" id="PP869411">
    <property type="protein sequence ID" value="XBW52441.1"/>
    <property type="molecule type" value="Genomic_DNA"/>
</dbReference>
<proteinExistence type="predicted"/>
<dbReference type="Pfam" id="PF17570">
    <property type="entry name" value="T7-like_gp67"/>
    <property type="match status" value="1"/>
</dbReference>
<feature type="compositionally biased region" description="Polar residues" evidence="1">
    <location>
        <begin position="1"/>
        <end position="12"/>
    </location>
</feature>
<accession>A0AAU7VGM7</accession>
<feature type="compositionally biased region" description="Basic and acidic residues" evidence="1">
    <location>
        <begin position="37"/>
        <end position="62"/>
    </location>
</feature>
<dbReference type="InterPro" id="IPR020134">
    <property type="entry name" value="Phage_T7-like_6.7"/>
</dbReference>
<protein>
    <submittedName>
        <fullName evidence="2">Uncharacterized protein</fullName>
    </submittedName>
</protein>
<reference evidence="2" key="1">
    <citation type="submission" date="2024-06" db="EMBL/GenBank/DDBJ databases">
        <authorList>
            <person name="Li Z."/>
        </authorList>
    </citation>
    <scope>NUCLEOTIDE SEQUENCE</scope>
</reference>
<feature type="region of interest" description="Disordered" evidence="1">
    <location>
        <begin position="1"/>
        <end position="75"/>
    </location>
</feature>
<gene>
    <name evidence="2" type="ORF">vBEclP26_014</name>
</gene>
<evidence type="ECO:0000256" key="1">
    <source>
        <dbReference type="SAM" id="MobiDB-lite"/>
    </source>
</evidence>
<evidence type="ECO:0000313" key="2">
    <source>
        <dbReference type="EMBL" id="XBW52441.1"/>
    </source>
</evidence>
<sequence>MCFSPKISTPKPSVQAPEPAPLSEEVASVDIGSEGGAAEKETKGISDLKVKKESAAPKDKSAVSRAMRNSGVNMG</sequence>
<name>A0AAU7VGM7_9CAUD</name>
<organism evidence="2">
    <name type="scientific">Enterobacter phage vB_EclP_26</name>
    <dbReference type="NCBI Taxonomy" id="3161160"/>
    <lineage>
        <taxon>Viruses</taxon>
        <taxon>Duplodnaviria</taxon>
        <taxon>Heunggongvirae</taxon>
        <taxon>Uroviricota</taxon>
        <taxon>Caudoviricetes</taxon>
    </lineage>
</organism>